<gene>
    <name evidence="2" type="ORF">LA521A_28750</name>
</gene>
<proteinExistence type="predicted"/>
<dbReference type="EMBL" id="AP027041">
    <property type="protein sequence ID" value="BDU17674.1"/>
    <property type="molecule type" value="Genomic_DNA"/>
</dbReference>
<feature type="chain" id="PRO_5045036443" evidence="1">
    <location>
        <begin position="37"/>
        <end position="371"/>
    </location>
</feature>
<organism evidence="2 3">
    <name type="scientific">Lysobacter auxotrophicus</name>
    <dbReference type="NCBI Taxonomy" id="2992573"/>
    <lineage>
        <taxon>Bacteria</taxon>
        <taxon>Pseudomonadati</taxon>
        <taxon>Pseudomonadota</taxon>
        <taxon>Gammaproteobacteria</taxon>
        <taxon>Lysobacterales</taxon>
        <taxon>Lysobacteraceae</taxon>
        <taxon>Lysobacter</taxon>
    </lineage>
</organism>
<dbReference type="InterPro" id="IPR018642">
    <property type="entry name" value="DUF2066"/>
</dbReference>
<dbReference type="Pfam" id="PF09839">
    <property type="entry name" value="DUF2066"/>
    <property type="match status" value="1"/>
</dbReference>
<dbReference type="RefSeq" id="WP_281779589.1">
    <property type="nucleotide sequence ID" value="NZ_AP027041.1"/>
</dbReference>
<protein>
    <submittedName>
        <fullName evidence="2">DUF2066 domain-containing protein</fullName>
    </submittedName>
</protein>
<dbReference type="Proteomes" id="UP001317822">
    <property type="component" value="Chromosome"/>
</dbReference>
<sequence>MVRAIRAGTPRTTFLRKIHFLVMAAALLVASSGAWAQRVEGDRARAEGIYATEVSVNGQGETERNAAFARGLAQVLGKLSGDRSVTSKPGVGNELRQARTYVKQYDYRQDEGVGPTGAPSFRTLLVIQYDEEAVNDLAATLGISIWPQPRPKPVLWLAIDDGSGPRLVGLPQVNAARPALNRAVERGYKLGLPTGNAAEQAAVGAIWRGDSAAVARASARYSPPMQLIGKLYRDTTAGWKADWTFVDAGKVLANWSQTGADARQLMAGGADGAADALMKRYAKRAPSGEPGLYRVTFTGIDSSDDFIRLAGYLQKLSVVRRITPVRATPQGLEYELDLVSGMPGFNRLLARDGVVDVLEGLEGQPPVYRLR</sequence>
<evidence type="ECO:0000313" key="3">
    <source>
        <dbReference type="Proteomes" id="UP001317822"/>
    </source>
</evidence>
<accession>A0ABM8DGD4</accession>
<keyword evidence="1" id="KW-0732">Signal</keyword>
<name>A0ABM8DGD4_9GAMM</name>
<evidence type="ECO:0000313" key="2">
    <source>
        <dbReference type="EMBL" id="BDU17674.1"/>
    </source>
</evidence>
<evidence type="ECO:0000256" key="1">
    <source>
        <dbReference type="SAM" id="SignalP"/>
    </source>
</evidence>
<feature type="signal peptide" evidence="1">
    <location>
        <begin position="1"/>
        <end position="36"/>
    </location>
</feature>
<keyword evidence="3" id="KW-1185">Reference proteome</keyword>
<reference evidence="2 3" key="1">
    <citation type="journal article" date="2023" name="Int. J. Syst. Evol. Microbiol.">
        <title>Physiological and genomic analyses of cobalamin (vitamin B12)-auxotrophy of Lysobacter auxotrophicus sp. nov., a methionine-auxotrophic chitinolytic bacterium isolated from chitin-treated soil.</title>
        <authorList>
            <person name="Saito A."/>
            <person name="Dohra H."/>
            <person name="Hamada M."/>
            <person name="Moriuchi R."/>
            <person name="Kotsuchibashi Y."/>
            <person name="Mori K."/>
        </authorList>
    </citation>
    <scope>NUCLEOTIDE SEQUENCE [LARGE SCALE GENOMIC DNA]</scope>
    <source>
        <strain evidence="2 3">5-21a</strain>
    </source>
</reference>